<organism evidence="1 2">
    <name type="scientific">Romanomermis culicivorax</name>
    <name type="common">Nematode worm</name>
    <dbReference type="NCBI Taxonomy" id="13658"/>
    <lineage>
        <taxon>Eukaryota</taxon>
        <taxon>Metazoa</taxon>
        <taxon>Ecdysozoa</taxon>
        <taxon>Nematoda</taxon>
        <taxon>Enoplea</taxon>
        <taxon>Dorylaimia</taxon>
        <taxon>Mermithida</taxon>
        <taxon>Mermithoidea</taxon>
        <taxon>Mermithidae</taxon>
        <taxon>Romanomermis</taxon>
    </lineage>
</organism>
<keyword evidence="1" id="KW-1185">Reference proteome</keyword>
<sequence length="68" mass="7747">VEFRAFFLNRAGQVSTLKPDFGPGWVRASKQSFRVRPDLKFQPLVSTPVKRNAKGKGYSIDEELEVHL</sequence>
<protein>
    <submittedName>
        <fullName evidence="2">Uncharacterized protein</fullName>
    </submittedName>
</protein>
<reference evidence="2" key="1">
    <citation type="submission" date="2022-11" db="UniProtKB">
        <authorList>
            <consortium name="WormBaseParasite"/>
        </authorList>
    </citation>
    <scope>IDENTIFICATION</scope>
</reference>
<accession>A0A915L2B4</accession>
<dbReference type="Proteomes" id="UP000887565">
    <property type="component" value="Unplaced"/>
</dbReference>
<proteinExistence type="predicted"/>
<evidence type="ECO:0000313" key="1">
    <source>
        <dbReference type="Proteomes" id="UP000887565"/>
    </source>
</evidence>
<dbReference type="WBParaSite" id="nRc.2.0.1.t44627-RA">
    <property type="protein sequence ID" value="nRc.2.0.1.t44627-RA"/>
    <property type="gene ID" value="nRc.2.0.1.g44627"/>
</dbReference>
<name>A0A915L2B4_ROMCU</name>
<evidence type="ECO:0000313" key="2">
    <source>
        <dbReference type="WBParaSite" id="nRc.2.0.1.t44627-RA"/>
    </source>
</evidence>
<dbReference type="AlphaFoldDB" id="A0A915L2B4"/>